<evidence type="ECO:0000256" key="4">
    <source>
        <dbReference type="ARBA" id="ARBA00022989"/>
    </source>
</evidence>
<dbReference type="PANTHER" id="PTHR33529:SF6">
    <property type="entry name" value="YJGP_YJGQ FAMILY PERMEASE"/>
    <property type="match status" value="1"/>
</dbReference>
<dbReference type="PANTHER" id="PTHR33529">
    <property type="entry name" value="SLR0882 PROTEIN-RELATED"/>
    <property type="match status" value="1"/>
</dbReference>
<feature type="transmembrane region" description="Helical" evidence="6">
    <location>
        <begin position="342"/>
        <end position="363"/>
    </location>
</feature>
<dbReference type="InterPro" id="IPR005495">
    <property type="entry name" value="LptG/LptF_permease"/>
</dbReference>
<accession>A0A1H7XK94</accession>
<comment type="subcellular location">
    <subcellularLocation>
        <location evidence="1">Cell membrane</location>
        <topology evidence="1">Multi-pass membrane protein</topology>
    </subcellularLocation>
</comment>
<dbReference type="EMBL" id="FOBS01000011">
    <property type="protein sequence ID" value="SEM34181.1"/>
    <property type="molecule type" value="Genomic_DNA"/>
</dbReference>
<name>A0A1H7XK94_9BACT</name>
<evidence type="ECO:0000256" key="3">
    <source>
        <dbReference type="ARBA" id="ARBA00022692"/>
    </source>
</evidence>
<dbReference type="Pfam" id="PF03739">
    <property type="entry name" value="LptF_LptG"/>
    <property type="match status" value="1"/>
</dbReference>
<keyword evidence="2" id="KW-1003">Cell membrane</keyword>
<dbReference type="GO" id="GO:0055085">
    <property type="term" value="P:transmembrane transport"/>
    <property type="evidence" value="ECO:0007669"/>
    <property type="project" value="InterPro"/>
</dbReference>
<feature type="transmembrane region" description="Helical" evidence="6">
    <location>
        <begin position="53"/>
        <end position="78"/>
    </location>
</feature>
<reference evidence="7 8" key="1">
    <citation type="submission" date="2016-10" db="EMBL/GenBank/DDBJ databases">
        <authorList>
            <person name="de Groot N.N."/>
        </authorList>
    </citation>
    <scope>NUCLEOTIDE SEQUENCE [LARGE SCALE GENOMIC DNA]</scope>
    <source>
        <strain evidence="7 8">DSM 8423</strain>
    </source>
</reference>
<dbReference type="AlphaFoldDB" id="A0A1H7XK94"/>
<dbReference type="STRING" id="43775.SAMN04489760_11116"/>
<dbReference type="OrthoDB" id="9792188at2"/>
<dbReference type="GO" id="GO:0043190">
    <property type="term" value="C:ATP-binding cassette (ABC) transporter complex"/>
    <property type="evidence" value="ECO:0007669"/>
    <property type="project" value="InterPro"/>
</dbReference>
<dbReference type="NCBIfam" id="TIGR04407">
    <property type="entry name" value="LptF_YjgP"/>
    <property type="match status" value="1"/>
</dbReference>
<sequence length="395" mass="44480">MKILDRYLIKEVLQPFGIVLFVMTFVLLMGKILQLMDLMINKGVGLITIGQVILLLLPSFLVFTIPIALLISILIALGRLSSDNELTVLKASGLSLYRITPPIVLIAAAAFLLTVFTTLFLAPYSNAATKSLLFKIARTKASIGIKEKVFYADFKGILLYANKIPSDGSFLEGVLVSDQRTDDDPATILARKAFLISDPKSMDITLRLENGSTYSVTKDMKNFRKMDFKYYDINLDISSSLNEAQKKRTKSTKEMTLEELREKITNSNPSDKIYREYVLELNRKFSLPFSCLIFGILGIPLGVRTHHRSVKARGFALGFLTVLLYYLLQLGCDALVTSGKLLPFLGSWIPTFLFTVTGIYLYFAAAADKPVDWTSPVNVIKEWHRKKYKRNEERP</sequence>
<feature type="transmembrane region" description="Helical" evidence="6">
    <location>
        <begin position="99"/>
        <end position="122"/>
    </location>
</feature>
<dbReference type="Proteomes" id="UP000198744">
    <property type="component" value="Unassembled WGS sequence"/>
</dbReference>
<evidence type="ECO:0000256" key="6">
    <source>
        <dbReference type="SAM" id="Phobius"/>
    </source>
</evidence>
<dbReference type="RefSeq" id="WP_093883361.1">
    <property type="nucleotide sequence ID" value="NZ_FOBS01000011.1"/>
</dbReference>
<keyword evidence="5 6" id="KW-0472">Membrane</keyword>
<keyword evidence="3 6" id="KW-0812">Transmembrane</keyword>
<gene>
    <name evidence="7" type="ORF">SAMN04489760_11116</name>
</gene>
<organism evidence="7 8">
    <name type="scientific">Syntrophus gentianae</name>
    <dbReference type="NCBI Taxonomy" id="43775"/>
    <lineage>
        <taxon>Bacteria</taxon>
        <taxon>Pseudomonadati</taxon>
        <taxon>Thermodesulfobacteriota</taxon>
        <taxon>Syntrophia</taxon>
        <taxon>Syntrophales</taxon>
        <taxon>Syntrophaceae</taxon>
        <taxon>Syntrophus</taxon>
    </lineage>
</organism>
<keyword evidence="8" id="KW-1185">Reference proteome</keyword>
<evidence type="ECO:0000313" key="8">
    <source>
        <dbReference type="Proteomes" id="UP000198744"/>
    </source>
</evidence>
<evidence type="ECO:0000256" key="5">
    <source>
        <dbReference type="ARBA" id="ARBA00023136"/>
    </source>
</evidence>
<evidence type="ECO:0000256" key="2">
    <source>
        <dbReference type="ARBA" id="ARBA00022475"/>
    </source>
</evidence>
<feature type="transmembrane region" description="Helical" evidence="6">
    <location>
        <begin position="12"/>
        <end position="33"/>
    </location>
</feature>
<evidence type="ECO:0000256" key="1">
    <source>
        <dbReference type="ARBA" id="ARBA00004651"/>
    </source>
</evidence>
<evidence type="ECO:0000313" key="7">
    <source>
        <dbReference type="EMBL" id="SEM34181.1"/>
    </source>
</evidence>
<dbReference type="InterPro" id="IPR030922">
    <property type="entry name" value="LptF"/>
</dbReference>
<dbReference type="GO" id="GO:0015920">
    <property type="term" value="P:lipopolysaccharide transport"/>
    <property type="evidence" value="ECO:0007669"/>
    <property type="project" value="TreeGrafter"/>
</dbReference>
<protein>
    <submittedName>
        <fullName evidence="7">Lipopolysaccharide export system permease protein</fullName>
    </submittedName>
</protein>
<feature type="transmembrane region" description="Helical" evidence="6">
    <location>
        <begin position="315"/>
        <end position="336"/>
    </location>
</feature>
<feature type="transmembrane region" description="Helical" evidence="6">
    <location>
        <begin position="285"/>
        <end position="303"/>
    </location>
</feature>
<proteinExistence type="predicted"/>
<keyword evidence="4 6" id="KW-1133">Transmembrane helix</keyword>